<evidence type="ECO:0000313" key="2">
    <source>
        <dbReference type="EMBL" id="OCQ18819.1"/>
    </source>
</evidence>
<gene>
    <name evidence="2" type="ORF">A7985_22650</name>
</gene>
<comment type="caution">
    <text evidence="2">The sequence shown here is derived from an EMBL/GenBank/DDBJ whole genome shotgun (WGS) entry which is preliminary data.</text>
</comment>
<name>A0A1C0TKC7_9GAMM</name>
<feature type="transmembrane region" description="Helical" evidence="1">
    <location>
        <begin position="131"/>
        <end position="152"/>
    </location>
</feature>
<accession>A0A1C0TKC7</accession>
<proteinExistence type="predicted"/>
<protein>
    <recommendedName>
        <fullName evidence="4">Fatty acid hydroxylase domain-containing protein</fullName>
    </recommendedName>
</protein>
<evidence type="ECO:0000313" key="3">
    <source>
        <dbReference type="Proteomes" id="UP000093366"/>
    </source>
</evidence>
<keyword evidence="1" id="KW-0812">Transmembrane</keyword>
<keyword evidence="1" id="KW-0472">Membrane</keyword>
<feature type="transmembrane region" description="Helical" evidence="1">
    <location>
        <begin position="209"/>
        <end position="227"/>
    </location>
</feature>
<sequence>MLDVDVSKFHDLKGKVKRRMVYQKKDFFDYLIMLVFCSILSGSVYGWTSTLSVFIYILCAFMLVSFVIRHGFSLSVPIIFKRPQDVVLMFYYKLKNMHTVILFAMAFLLLENLIIYLTPGLPHMTDFTREAAIWLFFIHFIGFSIYRTVILFDHLRKKDKVQAFLMETQWKRKVNTQFGLYFEIFHGYLTGLLTHIVLLIPWYFVITTFHFSVLLMPLVCWINLLTAKRFMGKLGGWYYREHWLGHNHEFDFVYLHGPHHDALPSGMIAVAGNGFLEGVARYTFGIPHAFYNPLISFFNSTIDIKNDIDMHQYIPGVFPKLDRDVHDVFQHSLHHLGKLEPYGVGLKLDHPGASEKHRKMAKKMPESLHNSIGFDEKLNGYKWDNAAFRKYIKLYDKYND</sequence>
<reference evidence="3" key="1">
    <citation type="submission" date="2016-07" db="EMBL/GenBank/DDBJ databases">
        <authorList>
            <person name="Florea S."/>
            <person name="Webb J.S."/>
            <person name="Jaromczyk J."/>
            <person name="Schardl C.L."/>
        </authorList>
    </citation>
    <scope>NUCLEOTIDE SEQUENCE [LARGE SCALE GENOMIC DNA]</scope>
    <source>
        <strain evidence="3">IPB1</strain>
    </source>
</reference>
<dbReference type="EMBL" id="MAUJ01000012">
    <property type="protein sequence ID" value="OCQ18819.1"/>
    <property type="molecule type" value="Genomic_DNA"/>
</dbReference>
<keyword evidence="1" id="KW-1133">Transmembrane helix</keyword>
<evidence type="ECO:0000256" key="1">
    <source>
        <dbReference type="SAM" id="Phobius"/>
    </source>
</evidence>
<feature type="transmembrane region" description="Helical" evidence="1">
    <location>
        <begin position="27"/>
        <end position="47"/>
    </location>
</feature>
<feature type="transmembrane region" description="Helical" evidence="1">
    <location>
        <begin position="100"/>
        <end position="119"/>
    </location>
</feature>
<dbReference type="AlphaFoldDB" id="A0A1C0TKC7"/>
<feature type="transmembrane region" description="Helical" evidence="1">
    <location>
        <begin position="180"/>
        <end position="203"/>
    </location>
</feature>
<evidence type="ECO:0008006" key="4">
    <source>
        <dbReference type="Google" id="ProtNLM"/>
    </source>
</evidence>
<organism evidence="2 3">
    <name type="scientific">Pseudoalteromonas luteoviolacea</name>
    <dbReference type="NCBI Taxonomy" id="43657"/>
    <lineage>
        <taxon>Bacteria</taxon>
        <taxon>Pseudomonadati</taxon>
        <taxon>Pseudomonadota</taxon>
        <taxon>Gammaproteobacteria</taxon>
        <taxon>Alteromonadales</taxon>
        <taxon>Pseudoalteromonadaceae</taxon>
        <taxon>Pseudoalteromonas</taxon>
    </lineage>
</organism>
<dbReference type="Proteomes" id="UP000093366">
    <property type="component" value="Unassembled WGS sequence"/>
</dbReference>
<feature type="transmembrane region" description="Helical" evidence="1">
    <location>
        <begin position="53"/>
        <end position="80"/>
    </location>
</feature>